<dbReference type="EMBL" id="WHZY01000001">
    <property type="protein sequence ID" value="NEG77662.1"/>
    <property type="molecule type" value="Genomic_DNA"/>
</dbReference>
<gene>
    <name evidence="3" type="ORF">GFD22_01400</name>
</gene>
<evidence type="ECO:0000256" key="2">
    <source>
        <dbReference type="SAM" id="Phobius"/>
    </source>
</evidence>
<evidence type="ECO:0000256" key="1">
    <source>
        <dbReference type="SAM" id="MobiDB-lite"/>
    </source>
</evidence>
<keyword evidence="2" id="KW-0812">Transmembrane</keyword>
<evidence type="ECO:0000313" key="4">
    <source>
        <dbReference type="Proteomes" id="UP000469763"/>
    </source>
</evidence>
<comment type="caution">
    <text evidence="3">The sequence shown here is derived from an EMBL/GenBank/DDBJ whole genome shotgun (WGS) entry which is preliminary data.</text>
</comment>
<organism evidence="3 4">
    <name type="scientific">Bifidobacterium avesanii</name>
    <dbReference type="NCBI Taxonomy" id="1798157"/>
    <lineage>
        <taxon>Bacteria</taxon>
        <taxon>Bacillati</taxon>
        <taxon>Actinomycetota</taxon>
        <taxon>Actinomycetes</taxon>
        <taxon>Bifidobacteriales</taxon>
        <taxon>Bifidobacteriaceae</taxon>
        <taxon>Bifidobacterium</taxon>
    </lineage>
</organism>
<protein>
    <submittedName>
        <fullName evidence="3">Uncharacterized protein</fullName>
    </submittedName>
</protein>
<sequence length="85" mass="8804">MNAQANANIRTTHASQTPQTSRTSRDRNRSARRAAGIVAASLLALSLAAGFGVQTAARLEVSPASSSTQTTTFDDVVSDGVEITV</sequence>
<feature type="region of interest" description="Disordered" evidence="1">
    <location>
        <begin position="1"/>
        <end position="32"/>
    </location>
</feature>
<accession>A0A7K3TF70</accession>
<feature type="transmembrane region" description="Helical" evidence="2">
    <location>
        <begin position="34"/>
        <end position="53"/>
    </location>
</feature>
<dbReference type="Proteomes" id="UP000469763">
    <property type="component" value="Unassembled WGS sequence"/>
</dbReference>
<dbReference type="RefSeq" id="WP_152349580.1">
    <property type="nucleotide sequence ID" value="NZ_WBSN01000001.1"/>
</dbReference>
<keyword evidence="4" id="KW-1185">Reference proteome</keyword>
<name>A0A7K3TF70_9BIFI</name>
<reference evidence="3 4" key="1">
    <citation type="submission" date="2019-10" db="EMBL/GenBank/DDBJ databases">
        <title>Bifidobacterium from non-human primates.</title>
        <authorList>
            <person name="Modesto M."/>
        </authorList>
    </citation>
    <scope>NUCLEOTIDE SEQUENCE [LARGE SCALE GENOMIC DNA]</scope>
    <source>
        <strain evidence="3 4">TREC</strain>
    </source>
</reference>
<keyword evidence="2" id="KW-0472">Membrane</keyword>
<proteinExistence type="predicted"/>
<keyword evidence="2" id="KW-1133">Transmembrane helix</keyword>
<dbReference type="AlphaFoldDB" id="A0A7K3TF70"/>
<evidence type="ECO:0000313" key="3">
    <source>
        <dbReference type="EMBL" id="NEG77662.1"/>
    </source>
</evidence>
<feature type="compositionally biased region" description="Polar residues" evidence="1">
    <location>
        <begin position="1"/>
        <end position="20"/>
    </location>
</feature>